<protein>
    <submittedName>
        <fullName evidence="2">Uncharacterized protein</fullName>
    </submittedName>
</protein>
<dbReference type="GO" id="GO:0030688">
    <property type="term" value="C:preribosome, small subunit precursor"/>
    <property type="evidence" value="ECO:0007669"/>
    <property type="project" value="TreeGrafter"/>
</dbReference>
<sequence>MARAPHRSGPLKQQNKKHKGARKSSDKNPKPHRVTKNKVKNLEASRGTKGNPIACVLIPLSSSVPTHLAQLLFQTCEPNTEVIKKPDCLQNVVTIRSQILNKYFNLICAYSDDLFGCLDLANFADWLVLLVPSNPSEIPDSVHELLTAIYAQGFTNASYAVLSSNSNLKELKQILEVIRLPNVFY</sequence>
<dbReference type="STRING" id="31246.A0A183NK93"/>
<evidence type="ECO:0000313" key="3">
    <source>
        <dbReference type="Proteomes" id="UP000269396"/>
    </source>
</evidence>
<proteinExistence type="predicted"/>
<dbReference type="GO" id="GO:0005525">
    <property type="term" value="F:GTP binding"/>
    <property type="evidence" value="ECO:0007669"/>
    <property type="project" value="TreeGrafter"/>
</dbReference>
<dbReference type="PANTHER" id="PTHR12858:SF1">
    <property type="entry name" value="PRE-RRNA-PROCESSING PROTEIN TSR1 HOMOLOG"/>
    <property type="match status" value="1"/>
</dbReference>
<evidence type="ECO:0000256" key="1">
    <source>
        <dbReference type="SAM" id="MobiDB-lite"/>
    </source>
</evidence>
<feature type="compositionally biased region" description="Basic residues" evidence="1">
    <location>
        <begin position="30"/>
        <end position="39"/>
    </location>
</feature>
<dbReference type="GO" id="GO:0003924">
    <property type="term" value="F:GTPase activity"/>
    <property type="evidence" value="ECO:0007669"/>
    <property type="project" value="TreeGrafter"/>
</dbReference>
<dbReference type="Pfam" id="PF22298">
    <property type="entry name" value="Tsr1_G-like"/>
    <property type="match status" value="1"/>
</dbReference>
<name>A0A183NK93_9TREM</name>
<dbReference type="InterPro" id="IPR039761">
    <property type="entry name" value="Bms1/Tsr1"/>
</dbReference>
<keyword evidence="3" id="KW-1185">Reference proteome</keyword>
<accession>A0A183NK93</accession>
<dbReference type="AlphaFoldDB" id="A0A183NK93"/>
<dbReference type="GO" id="GO:0000462">
    <property type="term" value="P:maturation of SSU-rRNA from tricistronic rRNA transcript (SSU-rRNA, 5.8S rRNA, LSU-rRNA)"/>
    <property type="evidence" value="ECO:0007669"/>
    <property type="project" value="TreeGrafter"/>
</dbReference>
<dbReference type="Proteomes" id="UP000269396">
    <property type="component" value="Unassembled WGS sequence"/>
</dbReference>
<dbReference type="GO" id="GO:0034511">
    <property type="term" value="F:U3 snoRNA binding"/>
    <property type="evidence" value="ECO:0007669"/>
    <property type="project" value="TreeGrafter"/>
</dbReference>
<organism evidence="2 3">
    <name type="scientific">Schistosoma mattheei</name>
    <dbReference type="NCBI Taxonomy" id="31246"/>
    <lineage>
        <taxon>Eukaryota</taxon>
        <taxon>Metazoa</taxon>
        <taxon>Spiralia</taxon>
        <taxon>Lophotrochozoa</taxon>
        <taxon>Platyhelminthes</taxon>
        <taxon>Trematoda</taxon>
        <taxon>Digenea</taxon>
        <taxon>Strigeidida</taxon>
        <taxon>Schistosomatoidea</taxon>
        <taxon>Schistosomatidae</taxon>
        <taxon>Schistosoma</taxon>
    </lineage>
</organism>
<reference evidence="2 3" key="1">
    <citation type="submission" date="2018-11" db="EMBL/GenBank/DDBJ databases">
        <authorList>
            <consortium name="Pathogen Informatics"/>
        </authorList>
    </citation>
    <scope>NUCLEOTIDE SEQUENCE [LARGE SCALE GENOMIC DNA]</scope>
    <source>
        <strain>Denwood</strain>
        <strain evidence="3">Zambia</strain>
    </source>
</reference>
<evidence type="ECO:0000313" key="2">
    <source>
        <dbReference type="EMBL" id="VDO87775.1"/>
    </source>
</evidence>
<dbReference type="GO" id="GO:0000479">
    <property type="term" value="P:endonucleolytic cleavage of tricistronic rRNA transcript (SSU-rRNA, 5.8S rRNA, LSU-rRNA)"/>
    <property type="evidence" value="ECO:0007669"/>
    <property type="project" value="TreeGrafter"/>
</dbReference>
<dbReference type="PANTHER" id="PTHR12858">
    <property type="entry name" value="RIBOSOME BIOGENESIS PROTEIN"/>
    <property type="match status" value="1"/>
</dbReference>
<gene>
    <name evidence="2" type="ORF">SMTD_LOCUS2529</name>
</gene>
<feature type="region of interest" description="Disordered" evidence="1">
    <location>
        <begin position="1"/>
        <end position="46"/>
    </location>
</feature>
<dbReference type="EMBL" id="UZAL01003596">
    <property type="protein sequence ID" value="VDO87775.1"/>
    <property type="molecule type" value="Genomic_DNA"/>
</dbReference>